<dbReference type="GO" id="GO:0009055">
    <property type="term" value="F:electron transfer activity"/>
    <property type="evidence" value="ECO:0007669"/>
    <property type="project" value="InterPro"/>
</dbReference>
<sequence length="356" mass="40409">MRKNIYVLVLLSLMLLGSSCNIENEDDPINEYGNIDLNKVPYNKLSDYSFFTGDMNELNPGQGVYSYDLTAPLFSDYAAKERFIYLPEGTNMEYQGDFNVLNFPIGTIIIKNFIYYTDVRDKSLGRSIIETRLLVKKETKWKPFSYKWNDEQTEATRLIVGGTLSASTIIENGNLKEIPRYVIPRELDCRTCHNLNEDMLPIGPKPANLNRLMADDLSLNQIENFVEQGVLSGTPANISQVPDYRDTSLDPIIRGKAYLDANCAFCHRQGGTANANGLFINWDYEGEGIHTGIFKIPTNYNAPQLQYDIVPGSPDESILLYRMTQTQAPDVMPQIGRSINDDEGIEIIREYIYNIE</sequence>
<evidence type="ECO:0000256" key="2">
    <source>
        <dbReference type="ARBA" id="ARBA00022723"/>
    </source>
</evidence>
<gene>
    <name evidence="5" type="ORF">METZ01_LOCUS48791</name>
</gene>
<evidence type="ECO:0000256" key="1">
    <source>
        <dbReference type="ARBA" id="ARBA00022617"/>
    </source>
</evidence>
<keyword evidence="2" id="KW-0479">Metal-binding</keyword>
<dbReference type="InterPro" id="IPR009056">
    <property type="entry name" value="Cyt_c-like_dom"/>
</dbReference>
<dbReference type="PROSITE" id="PS51257">
    <property type="entry name" value="PROKAR_LIPOPROTEIN"/>
    <property type="match status" value="1"/>
</dbReference>
<organism evidence="5">
    <name type="scientific">marine metagenome</name>
    <dbReference type="NCBI Taxonomy" id="408172"/>
    <lineage>
        <taxon>unclassified sequences</taxon>
        <taxon>metagenomes</taxon>
        <taxon>ecological metagenomes</taxon>
    </lineage>
</organism>
<evidence type="ECO:0000259" key="4">
    <source>
        <dbReference type="PROSITE" id="PS51007"/>
    </source>
</evidence>
<protein>
    <recommendedName>
        <fullName evidence="4">Cytochrome c domain-containing protein</fullName>
    </recommendedName>
</protein>
<evidence type="ECO:0000313" key="5">
    <source>
        <dbReference type="EMBL" id="SUZ95937.1"/>
    </source>
</evidence>
<dbReference type="InterPro" id="IPR036909">
    <property type="entry name" value="Cyt_c-like_dom_sf"/>
</dbReference>
<reference evidence="5" key="1">
    <citation type="submission" date="2018-05" db="EMBL/GenBank/DDBJ databases">
        <authorList>
            <person name="Lanie J.A."/>
            <person name="Ng W.-L."/>
            <person name="Kazmierczak K.M."/>
            <person name="Andrzejewski T.M."/>
            <person name="Davidsen T.M."/>
            <person name="Wayne K.J."/>
            <person name="Tettelin H."/>
            <person name="Glass J.I."/>
            <person name="Rusch D."/>
            <person name="Podicherti R."/>
            <person name="Tsui H.-C.T."/>
            <person name="Winkler M.E."/>
        </authorList>
    </citation>
    <scope>NUCLEOTIDE SEQUENCE</scope>
</reference>
<keyword evidence="3" id="KW-0408">Iron</keyword>
<dbReference type="PROSITE" id="PS51007">
    <property type="entry name" value="CYTC"/>
    <property type="match status" value="1"/>
</dbReference>
<keyword evidence="1" id="KW-0349">Heme</keyword>
<evidence type="ECO:0000256" key="3">
    <source>
        <dbReference type="ARBA" id="ARBA00023004"/>
    </source>
</evidence>
<dbReference type="GO" id="GO:0046872">
    <property type="term" value="F:metal ion binding"/>
    <property type="evidence" value="ECO:0007669"/>
    <property type="project" value="UniProtKB-KW"/>
</dbReference>
<feature type="domain" description="Cytochrome c" evidence="4">
    <location>
        <begin position="250"/>
        <end position="356"/>
    </location>
</feature>
<accession>A0A381S129</accession>
<dbReference type="SUPFAM" id="SSF46626">
    <property type="entry name" value="Cytochrome c"/>
    <property type="match status" value="1"/>
</dbReference>
<dbReference type="AlphaFoldDB" id="A0A381S129"/>
<dbReference type="GO" id="GO:0020037">
    <property type="term" value="F:heme binding"/>
    <property type="evidence" value="ECO:0007669"/>
    <property type="project" value="InterPro"/>
</dbReference>
<dbReference type="EMBL" id="UINC01002368">
    <property type="protein sequence ID" value="SUZ95937.1"/>
    <property type="molecule type" value="Genomic_DNA"/>
</dbReference>
<name>A0A381S129_9ZZZZ</name>
<proteinExistence type="predicted"/>